<dbReference type="RefSeq" id="WP_023063902.1">
    <property type="nucleotide sequence ID" value="NZ_AUZM01000001.1"/>
</dbReference>
<proteinExistence type="predicted"/>
<dbReference type="SUPFAM" id="SSF88723">
    <property type="entry name" value="PIN domain-like"/>
    <property type="match status" value="1"/>
</dbReference>
<dbReference type="AlphaFoldDB" id="U7QRU6"/>
<evidence type="ECO:0000313" key="1">
    <source>
        <dbReference type="EMBL" id="ERT09840.1"/>
    </source>
</evidence>
<protein>
    <recommendedName>
        <fullName evidence="3">PIN domain protein</fullName>
    </recommendedName>
</protein>
<gene>
    <name evidence="1" type="ORF">M595_0152</name>
</gene>
<name>U7QRU6_9CYAN</name>
<comment type="caution">
    <text evidence="1">The sequence shown here is derived from an EMBL/GenBank/DDBJ whole genome shotgun (WGS) entry which is preliminary data.</text>
</comment>
<dbReference type="InterPro" id="IPR029060">
    <property type="entry name" value="PIN-like_dom_sf"/>
</dbReference>
<keyword evidence="2" id="KW-1185">Reference proteome</keyword>
<dbReference type="OrthoDB" id="461957at2"/>
<dbReference type="Proteomes" id="UP000017127">
    <property type="component" value="Unassembled WGS sequence"/>
</dbReference>
<organism evidence="1 2">
    <name type="scientific">Lyngbya aestuarii BL J</name>
    <dbReference type="NCBI Taxonomy" id="1348334"/>
    <lineage>
        <taxon>Bacteria</taxon>
        <taxon>Bacillati</taxon>
        <taxon>Cyanobacteriota</taxon>
        <taxon>Cyanophyceae</taxon>
        <taxon>Oscillatoriophycideae</taxon>
        <taxon>Oscillatoriales</taxon>
        <taxon>Microcoleaceae</taxon>
        <taxon>Lyngbya</taxon>
    </lineage>
</organism>
<reference evidence="1 2" key="1">
    <citation type="journal article" date="2013" name="Front. Microbiol.">
        <title>Comparative genomic analyses of the cyanobacterium, Lyngbya aestuarii BL J, a powerful hydrogen producer.</title>
        <authorList>
            <person name="Kothari A."/>
            <person name="Vaughn M."/>
            <person name="Garcia-Pichel F."/>
        </authorList>
    </citation>
    <scope>NUCLEOTIDE SEQUENCE [LARGE SCALE GENOMIC DNA]</scope>
    <source>
        <strain evidence="1 2">BL J</strain>
    </source>
</reference>
<dbReference type="EMBL" id="AUZM01000001">
    <property type="protein sequence ID" value="ERT09840.1"/>
    <property type="molecule type" value="Genomic_DNA"/>
</dbReference>
<evidence type="ECO:0000313" key="2">
    <source>
        <dbReference type="Proteomes" id="UP000017127"/>
    </source>
</evidence>
<evidence type="ECO:0008006" key="3">
    <source>
        <dbReference type="Google" id="ProtNLM"/>
    </source>
</evidence>
<dbReference type="Gene3D" id="3.40.50.1010">
    <property type="entry name" value="5'-nuclease"/>
    <property type="match status" value="1"/>
</dbReference>
<accession>U7QRU6</accession>
<sequence>MIVILDSGVLGLLATPIRDTSEAEDSEIYQCREWFYSLLAKSVYVVTSDISDYEVRRELIRIKSQGLEILDNLRNTIDFLPLTTEVMMKAAELWADARQNHISTADDKNIDADMIISAQWMILKETFPGRAVLIATKNLRHMKIFAQDNALEWMNIRV</sequence>